<organism evidence="1 2">
    <name type="scientific">Dichomitus squalens</name>
    <dbReference type="NCBI Taxonomy" id="114155"/>
    <lineage>
        <taxon>Eukaryota</taxon>
        <taxon>Fungi</taxon>
        <taxon>Dikarya</taxon>
        <taxon>Basidiomycota</taxon>
        <taxon>Agaricomycotina</taxon>
        <taxon>Agaricomycetes</taxon>
        <taxon>Polyporales</taxon>
        <taxon>Polyporaceae</taxon>
        <taxon>Dichomitus</taxon>
    </lineage>
</organism>
<dbReference type="EMBL" id="ML145114">
    <property type="protein sequence ID" value="TBU59395.1"/>
    <property type="molecule type" value="Genomic_DNA"/>
</dbReference>
<keyword evidence="2" id="KW-1185">Reference proteome</keyword>
<gene>
    <name evidence="1" type="ORF">BD310DRAFT_976605</name>
</gene>
<reference evidence="1 2" key="1">
    <citation type="submission" date="2019-01" db="EMBL/GenBank/DDBJ databases">
        <title>Draft genome sequences of three monokaryotic isolates of the white-rot basidiomycete fungus Dichomitus squalens.</title>
        <authorList>
            <consortium name="DOE Joint Genome Institute"/>
            <person name="Lopez S.C."/>
            <person name="Andreopoulos B."/>
            <person name="Pangilinan J."/>
            <person name="Lipzen A."/>
            <person name="Riley R."/>
            <person name="Ahrendt S."/>
            <person name="Ng V."/>
            <person name="Barry K."/>
            <person name="Daum C."/>
            <person name="Grigoriev I.V."/>
            <person name="Hilden K.S."/>
            <person name="Makela M.R."/>
            <person name="de Vries R.P."/>
        </authorList>
    </citation>
    <scope>NUCLEOTIDE SEQUENCE [LARGE SCALE GENOMIC DNA]</scope>
    <source>
        <strain evidence="1 2">CBS 464.89</strain>
    </source>
</reference>
<evidence type="ECO:0000313" key="2">
    <source>
        <dbReference type="Proteomes" id="UP000292082"/>
    </source>
</evidence>
<protein>
    <submittedName>
        <fullName evidence="1">Uncharacterized protein</fullName>
    </submittedName>
</protein>
<sequence length="457" mass="51553">MLLRIPPEIIDEIIGWIDHPGTLRSSCLVCHDWLPASRHRLLGIVYIPDAVTYDLFLTRVVRCEDMRACLASIRTFVIGDGKNPDLRAPTIFHDLAGLLPSLDTLILDSLDWIKHPPHPRAPLTLSRFANVRELGLFSITFPSFGYFRRMVTFLPSLARLTLSDFTWPHPHQTPFYDVAPEPQTTPLLKSILVLSDVQSGDDRAACLNTLLVWLSRSPFRRSLRSASVPEGILGRKSGVLWNDIGPSLTALEIHSTRPFCGEPVADLTGFPNLQCLSILMTYRWSTVLNVTRTVTSHLHDLLLLMRVPEHLLHPPDTGSWRKPDEVPASSPPLARLQGELNRVFAEDTAMAQLDAVLDAANFRQLQALRFYFNAGGSPKGDDERKAISHQILQLFSKHTPKLYARGILTVDFLFEANDKEIMRNYWRACSPVSQLREFGSKATCTDSPYMNRLDEMD</sequence>
<accession>A0A4Q9PXR6</accession>
<dbReference type="AlphaFoldDB" id="A0A4Q9PXR6"/>
<evidence type="ECO:0000313" key="1">
    <source>
        <dbReference type="EMBL" id="TBU59395.1"/>
    </source>
</evidence>
<proteinExistence type="predicted"/>
<dbReference type="Proteomes" id="UP000292082">
    <property type="component" value="Unassembled WGS sequence"/>
</dbReference>
<name>A0A4Q9PXR6_9APHY</name>